<reference evidence="2 3" key="1">
    <citation type="journal article" date="2019" name="Int. J. Syst. Evol. Microbiol.">
        <title>The Global Catalogue of Microorganisms (GCM) 10K type strain sequencing project: providing services to taxonomists for standard genome sequencing and annotation.</title>
        <authorList>
            <consortium name="The Broad Institute Genomics Platform"/>
            <consortium name="The Broad Institute Genome Sequencing Center for Infectious Disease"/>
            <person name="Wu L."/>
            <person name="Ma J."/>
        </authorList>
    </citation>
    <scope>NUCLEOTIDE SEQUENCE [LARGE SCALE GENOMIC DNA]</scope>
    <source>
        <strain evidence="2 3">XZYJT29</strain>
    </source>
</reference>
<name>A0ABD5Y0F7_9EURY</name>
<accession>A0ABD5Y0F7</accession>
<feature type="region of interest" description="Disordered" evidence="1">
    <location>
        <begin position="1"/>
        <end position="35"/>
    </location>
</feature>
<dbReference type="EMBL" id="JBHTAS010000001">
    <property type="protein sequence ID" value="MFC7139716.1"/>
    <property type="molecule type" value="Genomic_DNA"/>
</dbReference>
<gene>
    <name evidence="2" type="ORF">ACFQMA_07670</name>
</gene>
<organism evidence="2 3">
    <name type="scientific">Halosimplex aquaticum</name>
    <dbReference type="NCBI Taxonomy" id="3026162"/>
    <lineage>
        <taxon>Archaea</taxon>
        <taxon>Methanobacteriati</taxon>
        <taxon>Methanobacteriota</taxon>
        <taxon>Stenosarchaea group</taxon>
        <taxon>Halobacteria</taxon>
        <taxon>Halobacteriales</taxon>
        <taxon>Haloarculaceae</taxon>
        <taxon>Halosimplex</taxon>
    </lineage>
</organism>
<comment type="caution">
    <text evidence="2">The sequence shown here is derived from an EMBL/GenBank/DDBJ whole genome shotgun (WGS) entry which is preliminary data.</text>
</comment>
<dbReference type="RefSeq" id="WP_274325295.1">
    <property type="nucleotide sequence ID" value="NZ_CP118158.1"/>
</dbReference>
<proteinExistence type="predicted"/>
<keyword evidence="3" id="KW-1185">Reference proteome</keyword>
<evidence type="ECO:0000313" key="3">
    <source>
        <dbReference type="Proteomes" id="UP001596432"/>
    </source>
</evidence>
<dbReference type="AlphaFoldDB" id="A0ABD5Y0F7"/>
<evidence type="ECO:0000313" key="2">
    <source>
        <dbReference type="EMBL" id="MFC7139716.1"/>
    </source>
</evidence>
<sequence length="213" mass="23909">MTIEQEEQYLGNEPDEVPRIEPDEQCNGKKVERDDESEETVFAGYCNATAGKGTDHLGEGRCKYHGGASTGAPKGNQNAQTHALNADPHHYFQSLPREQKEYVRDVAASIQDRIRARSGDVDYLDRVMTRRIAIELHIVSKASDYVENVSGLTETIFTEHGSHEKEAALLDEIRKRDKTIFRMLKEVGVLDDPESQKADALESWRAFVEDGSS</sequence>
<evidence type="ECO:0000256" key="1">
    <source>
        <dbReference type="SAM" id="MobiDB-lite"/>
    </source>
</evidence>
<feature type="compositionally biased region" description="Basic and acidic residues" evidence="1">
    <location>
        <begin position="16"/>
        <end position="33"/>
    </location>
</feature>
<protein>
    <submittedName>
        <fullName evidence="2">Uncharacterized protein</fullName>
    </submittedName>
</protein>
<dbReference type="Proteomes" id="UP001596432">
    <property type="component" value="Unassembled WGS sequence"/>
</dbReference>
<dbReference type="GeneID" id="78819977"/>